<evidence type="ECO:0000259" key="5">
    <source>
        <dbReference type="Pfam" id="PF07940"/>
    </source>
</evidence>
<organism evidence="6 7">
    <name type="scientific">Falsiroseomonas tokyonensis</name>
    <dbReference type="NCBI Taxonomy" id="430521"/>
    <lineage>
        <taxon>Bacteria</taxon>
        <taxon>Pseudomonadati</taxon>
        <taxon>Pseudomonadota</taxon>
        <taxon>Alphaproteobacteria</taxon>
        <taxon>Acetobacterales</taxon>
        <taxon>Roseomonadaceae</taxon>
        <taxon>Falsiroseomonas</taxon>
    </lineage>
</organism>
<dbReference type="PANTHER" id="PTHR39210">
    <property type="entry name" value="HEPARIN-SULFATE LYASE"/>
    <property type="match status" value="1"/>
</dbReference>
<evidence type="ECO:0000256" key="4">
    <source>
        <dbReference type="SAM" id="MobiDB-lite"/>
    </source>
</evidence>
<evidence type="ECO:0000313" key="6">
    <source>
        <dbReference type="EMBL" id="MFC2999221.1"/>
    </source>
</evidence>
<gene>
    <name evidence="6" type="ORF">ACFOD3_04895</name>
</gene>
<keyword evidence="2" id="KW-0574">Periplasm</keyword>
<feature type="compositionally biased region" description="Basic and acidic residues" evidence="4">
    <location>
        <begin position="58"/>
        <end position="67"/>
    </location>
</feature>
<keyword evidence="3" id="KW-0456">Lyase</keyword>
<reference evidence="7" key="1">
    <citation type="journal article" date="2019" name="Int. J. Syst. Evol. Microbiol.">
        <title>The Global Catalogue of Microorganisms (GCM) 10K type strain sequencing project: providing services to taxonomists for standard genome sequencing and annotation.</title>
        <authorList>
            <consortium name="The Broad Institute Genomics Platform"/>
            <consortium name="The Broad Institute Genome Sequencing Center for Infectious Disease"/>
            <person name="Wu L."/>
            <person name="Ma J."/>
        </authorList>
    </citation>
    <scope>NUCLEOTIDE SEQUENCE [LARGE SCALE GENOMIC DNA]</scope>
    <source>
        <strain evidence="7">CGMCC 1.16855</strain>
    </source>
</reference>
<keyword evidence="1" id="KW-0732">Signal</keyword>
<dbReference type="PANTHER" id="PTHR39210:SF1">
    <property type="entry name" value="HEPARIN-SULFATE LYASE"/>
    <property type="match status" value="1"/>
</dbReference>
<feature type="domain" description="Heparinase II/III-like C-terminal" evidence="5">
    <location>
        <begin position="299"/>
        <end position="543"/>
    </location>
</feature>
<keyword evidence="7" id="KW-1185">Reference proteome</keyword>
<dbReference type="Pfam" id="PF07940">
    <property type="entry name" value="Hepar_II_III_C"/>
    <property type="match status" value="1"/>
</dbReference>
<feature type="region of interest" description="Disordered" evidence="4">
    <location>
        <begin position="53"/>
        <end position="78"/>
    </location>
</feature>
<dbReference type="InterPro" id="IPR012480">
    <property type="entry name" value="Hepar_II_III_C"/>
</dbReference>
<dbReference type="Proteomes" id="UP001595420">
    <property type="component" value="Unassembled WGS sequence"/>
</dbReference>
<evidence type="ECO:0000256" key="2">
    <source>
        <dbReference type="ARBA" id="ARBA00022764"/>
    </source>
</evidence>
<name>A0ABV7BR74_9PROT</name>
<evidence type="ECO:0000256" key="3">
    <source>
        <dbReference type="ARBA" id="ARBA00023239"/>
    </source>
</evidence>
<evidence type="ECO:0000313" key="7">
    <source>
        <dbReference type="Proteomes" id="UP001595420"/>
    </source>
</evidence>
<dbReference type="EMBL" id="JBHRSB010000001">
    <property type="protein sequence ID" value="MFC2999221.1"/>
    <property type="molecule type" value="Genomic_DNA"/>
</dbReference>
<accession>A0ABV7BR74</accession>
<sequence>MIGGVLRGARRIIANLKPIKVPDGPARSFRDLWPGDAARGARLLRGEFEAFGTTRPLRPQDGEDGPARPDWTPAQPGGSQTWYAAAHGFAWLRDLRALGTDAARLRGRALAADWLAHGALDPLADAPEVAGARISAWLGHWDFLAATAEDGLRRQLMQRLAQDARGVVAGLPAEAAHRGALVALKGGMAGSVALEEETWLARCVRFLPQELERQFRPDGGHVERSPAIQLAALQDLIEIRNLLHGAGVEAPPQLAATLDRAAPALRMLRHADGGLALFNGTRDEQAAFIDLVLTQGQSRGRPPAQLPDTGFHRLAASRTLVLMDCGAPPAARRDAAPGGLPRGADRNAHAGTLAFEMSVGRERLIVNCGAAPAAEGEWRDALRATAAHSTLVLADTNSSELRPEGLGRRVETVTTDRFEEEGKLWLDATHDGWQRQFGLRHRRRLFLSESGDSLIGEDLLEGSREVSVPGFTLRFHLHPSVTASLQQDEQGALLRLPSGVGWRLRTGREVRVAIEESIYLGGEPRRSQQVALHAEPGTAALQWALSRIGVPAPATPEPQPE</sequence>
<evidence type="ECO:0000256" key="1">
    <source>
        <dbReference type="ARBA" id="ARBA00022729"/>
    </source>
</evidence>
<dbReference type="RefSeq" id="WP_216835107.1">
    <property type="nucleotide sequence ID" value="NZ_JAFNJS010000001.1"/>
</dbReference>
<comment type="caution">
    <text evidence="6">The sequence shown here is derived from an EMBL/GenBank/DDBJ whole genome shotgun (WGS) entry which is preliminary data.</text>
</comment>
<protein>
    <submittedName>
        <fullName evidence="6">Heparinase II/III family protein</fullName>
    </submittedName>
</protein>
<proteinExistence type="predicted"/>